<evidence type="ECO:0000313" key="2">
    <source>
        <dbReference type="Proteomes" id="UP001364617"/>
    </source>
</evidence>
<dbReference type="Proteomes" id="UP001364617">
    <property type="component" value="Unassembled WGS sequence"/>
</dbReference>
<evidence type="ECO:0000313" key="1">
    <source>
        <dbReference type="EMBL" id="KAK7172357.1"/>
    </source>
</evidence>
<dbReference type="EMBL" id="JAYKXH010000004">
    <property type="protein sequence ID" value="KAK7172357.1"/>
    <property type="molecule type" value="Genomic_DNA"/>
</dbReference>
<keyword evidence="2" id="KW-1185">Reference proteome</keyword>
<protein>
    <submittedName>
        <fullName evidence="1">Uncharacterized protein</fullName>
    </submittedName>
</protein>
<accession>A0AAN9HE19</accession>
<name>A0AAN9HE19_9TELE</name>
<reference evidence="1 2" key="1">
    <citation type="submission" date="2024-02" db="EMBL/GenBank/DDBJ databases">
        <title>Chromosome-level genome assembly of the Eurasian Minnow (Phoxinus phoxinus).</title>
        <authorList>
            <person name="Oriowo T.O."/>
            <person name="Martin S."/>
            <person name="Stange M."/>
            <person name="Chrysostomakis Y."/>
            <person name="Brown T."/>
            <person name="Winkler S."/>
            <person name="Kukowka S."/>
            <person name="Myers E.W."/>
            <person name="Bohne A."/>
        </authorList>
    </citation>
    <scope>NUCLEOTIDE SEQUENCE [LARGE SCALE GENOMIC DNA]</scope>
    <source>
        <strain evidence="1">ZFMK-TIS-60720</strain>
        <tissue evidence="1">Whole Organism</tissue>
    </source>
</reference>
<proteinExistence type="predicted"/>
<dbReference type="AlphaFoldDB" id="A0AAN9HE19"/>
<dbReference type="PANTHER" id="PTHR31751:SF7">
    <property type="entry name" value="THAP-TYPE DOMAIN-CONTAINING PROTEIN"/>
    <property type="match status" value="1"/>
</dbReference>
<comment type="caution">
    <text evidence="1">The sequence shown here is derived from an EMBL/GenBank/DDBJ whole genome shotgun (WGS) entry which is preliminary data.</text>
</comment>
<gene>
    <name evidence="1" type="ORF">R3I93_004624</name>
</gene>
<dbReference type="PANTHER" id="PTHR31751">
    <property type="entry name" value="SI:CH211-108C17.2-RELATED-RELATED"/>
    <property type="match status" value="1"/>
</dbReference>
<organism evidence="1 2">
    <name type="scientific">Phoxinus phoxinus</name>
    <name type="common">Eurasian minnow</name>
    <dbReference type="NCBI Taxonomy" id="58324"/>
    <lineage>
        <taxon>Eukaryota</taxon>
        <taxon>Metazoa</taxon>
        <taxon>Chordata</taxon>
        <taxon>Craniata</taxon>
        <taxon>Vertebrata</taxon>
        <taxon>Euteleostomi</taxon>
        <taxon>Actinopterygii</taxon>
        <taxon>Neopterygii</taxon>
        <taxon>Teleostei</taxon>
        <taxon>Ostariophysi</taxon>
        <taxon>Cypriniformes</taxon>
        <taxon>Leuciscidae</taxon>
        <taxon>Phoxininae</taxon>
        <taxon>Phoxinus</taxon>
    </lineage>
</organism>
<sequence>MQVTERSLWVWRGVLHHVLGRCLHGPLGDEREVIPPGSTAHVALSQIVLNRRWLKDIEKFLTFRTTSQLESFQNHILMYAAKRFAFSYETYEARTFLAALDYNHHNH</sequence>